<evidence type="ECO:0000256" key="1">
    <source>
        <dbReference type="SAM" id="MobiDB-lite"/>
    </source>
</evidence>
<dbReference type="Proteomes" id="UP000031572">
    <property type="component" value="Unassembled WGS sequence"/>
</dbReference>
<sequence>MRLIRFFLILLISVALPFTNVAAAAMVHCAQAAGGIKQVAAAQADDSGLHAHHHHAMQAQQPQQAKADHHQHHASGKSAKSGDACSQCSYCQSCAAAFFPAADSRMPSFSASDIKPGLVAGAAPNPHLDPLFRPPRLAFA</sequence>
<feature type="chain" id="PRO_5002146307" description="DUF2946 domain-containing protein" evidence="2">
    <location>
        <begin position="24"/>
        <end position="140"/>
    </location>
</feature>
<comment type="caution">
    <text evidence="3">The sequence shown here is derived from an EMBL/GenBank/DDBJ whole genome shotgun (WGS) entry which is preliminary data.</text>
</comment>
<evidence type="ECO:0000313" key="4">
    <source>
        <dbReference type="Proteomes" id="UP000031572"/>
    </source>
</evidence>
<proteinExistence type="predicted"/>
<evidence type="ECO:0000313" key="3">
    <source>
        <dbReference type="EMBL" id="KIF80001.1"/>
    </source>
</evidence>
<dbReference type="OrthoDB" id="9985599at2"/>
<feature type="signal peptide" evidence="2">
    <location>
        <begin position="1"/>
        <end position="23"/>
    </location>
</feature>
<feature type="region of interest" description="Disordered" evidence="1">
    <location>
        <begin position="47"/>
        <end position="82"/>
    </location>
</feature>
<organism evidence="3 4">
    <name type="scientific">Noviherbaspirillum autotrophicum</name>
    <dbReference type="NCBI Taxonomy" id="709839"/>
    <lineage>
        <taxon>Bacteria</taxon>
        <taxon>Pseudomonadati</taxon>
        <taxon>Pseudomonadota</taxon>
        <taxon>Betaproteobacteria</taxon>
        <taxon>Burkholderiales</taxon>
        <taxon>Oxalobacteraceae</taxon>
        <taxon>Noviherbaspirillum</taxon>
    </lineage>
</organism>
<dbReference type="AlphaFoldDB" id="A0A0C2BPN0"/>
<keyword evidence="4" id="KW-1185">Reference proteome</keyword>
<accession>A0A0C2BPN0</accession>
<keyword evidence="2" id="KW-0732">Signal</keyword>
<gene>
    <name evidence="3" type="ORF">TSA66_02935</name>
</gene>
<dbReference type="EMBL" id="JWJG01000028">
    <property type="protein sequence ID" value="KIF80001.1"/>
    <property type="molecule type" value="Genomic_DNA"/>
</dbReference>
<dbReference type="RefSeq" id="WP_040038913.1">
    <property type="nucleotide sequence ID" value="NZ_JWJG01000028.1"/>
</dbReference>
<evidence type="ECO:0000256" key="2">
    <source>
        <dbReference type="SAM" id="SignalP"/>
    </source>
</evidence>
<name>A0A0C2BPN0_9BURK</name>
<reference evidence="3 4" key="1">
    <citation type="submission" date="2014-12" db="EMBL/GenBank/DDBJ databases">
        <title>Denitrispirillum autotrophicum gen. nov., sp. nov., Denitrifying, Facultatively Autotrophic Bacteria Isolated from Rice Paddy Soil.</title>
        <authorList>
            <person name="Ishii S."/>
            <person name="Ashida N."/>
            <person name="Ohno H."/>
            <person name="Otsuka S."/>
            <person name="Yokota A."/>
            <person name="Senoo K."/>
        </authorList>
    </citation>
    <scope>NUCLEOTIDE SEQUENCE [LARGE SCALE GENOMIC DNA]</scope>
    <source>
        <strain evidence="3 4">TSA66</strain>
    </source>
</reference>
<protein>
    <recommendedName>
        <fullName evidence="5">DUF2946 domain-containing protein</fullName>
    </recommendedName>
</protein>
<evidence type="ECO:0008006" key="5">
    <source>
        <dbReference type="Google" id="ProtNLM"/>
    </source>
</evidence>